<reference evidence="1 2" key="1">
    <citation type="submission" date="2016-10" db="EMBL/GenBank/DDBJ databases">
        <authorList>
            <person name="de Groot N.N."/>
        </authorList>
    </citation>
    <scope>NUCLEOTIDE SEQUENCE [LARGE SCALE GENOMIC DNA]</scope>
    <source>
        <strain evidence="1 2">DSM 43019</strain>
    </source>
</reference>
<evidence type="ECO:0000313" key="1">
    <source>
        <dbReference type="EMBL" id="SFF45384.1"/>
    </source>
</evidence>
<dbReference type="STRING" id="35752.SAMN05421541_110449"/>
<name>A0A1I2ISY8_9ACTN</name>
<dbReference type="GO" id="GO:0047661">
    <property type="term" value="F:amino-acid racemase activity"/>
    <property type="evidence" value="ECO:0007669"/>
    <property type="project" value="InterPro"/>
</dbReference>
<dbReference type="AlphaFoldDB" id="A0A1I2ISY8"/>
<evidence type="ECO:0000313" key="2">
    <source>
        <dbReference type="Proteomes" id="UP000199645"/>
    </source>
</evidence>
<proteinExistence type="predicted"/>
<keyword evidence="2" id="KW-1185">Reference proteome</keyword>
<dbReference type="InterPro" id="IPR015942">
    <property type="entry name" value="Asp/Glu/hydantoin_racemase"/>
</dbReference>
<evidence type="ECO:0008006" key="3">
    <source>
        <dbReference type="Google" id="ProtNLM"/>
    </source>
</evidence>
<gene>
    <name evidence="1" type="ORF">SAMN05421541_110449</name>
</gene>
<dbReference type="Proteomes" id="UP000199645">
    <property type="component" value="Unassembled WGS sequence"/>
</dbReference>
<accession>A0A1I2ISY8</accession>
<protein>
    <recommendedName>
        <fullName evidence="3">Asp/Glu/Hydantoin racemase</fullName>
    </recommendedName>
</protein>
<sequence length="288" mass="29054">MTTVGFLHTAEVHVATFRGLFAELAPPGLADLHLVDEALLADARRTGSAPGLAGRLRELAAAGADLIVCTCSTIGADAEATPAGVPVVRLDRPMAEAAVAMGDRIAVVATVESTVEPTMALIRATAERLATPIPATAEQAVTPIPATAEQAVTPIPATAEQAVTPTPATTEQPATPIPATAEQPATQIPAAAGRAVTLIPATAGRALTLIPSPCLTAWRHFEAGDLAAYDAEIAAHIRAIAADADVFVLAQASMAGAAALLPDLPVLTSPRAAVEAAVRHAAALKTSV</sequence>
<dbReference type="Pfam" id="PF01177">
    <property type="entry name" value="Asp_Glu_race"/>
    <property type="match status" value="1"/>
</dbReference>
<dbReference type="OrthoDB" id="978447at2"/>
<dbReference type="EMBL" id="FONV01000010">
    <property type="protein sequence ID" value="SFF45384.1"/>
    <property type="molecule type" value="Genomic_DNA"/>
</dbReference>
<dbReference type="RefSeq" id="WP_093618865.1">
    <property type="nucleotide sequence ID" value="NZ_FONV01000010.1"/>
</dbReference>
<organism evidence="1 2">
    <name type="scientific">Actinoplanes philippinensis</name>
    <dbReference type="NCBI Taxonomy" id="35752"/>
    <lineage>
        <taxon>Bacteria</taxon>
        <taxon>Bacillati</taxon>
        <taxon>Actinomycetota</taxon>
        <taxon>Actinomycetes</taxon>
        <taxon>Micromonosporales</taxon>
        <taxon>Micromonosporaceae</taxon>
        <taxon>Actinoplanes</taxon>
    </lineage>
</organism>